<gene>
    <name evidence="1" type="ORF">LOK49_LG07G00629</name>
</gene>
<sequence length="128" mass="14459">MLYITSQKHHYETPLIYIDDVDIGESETRSDVYGEIFIKSHRHPLLQPRDPDPQKQKGLETLEMVSLLFSAIILLILFNLASALHRKIPTTLDGSFEPVTVPFDQSLRGNAIDLQISDANHDSLSSVM</sequence>
<dbReference type="Proteomes" id="UP001060215">
    <property type="component" value="Chromosome 7"/>
</dbReference>
<name>A0ACC0H4V3_9ERIC</name>
<proteinExistence type="predicted"/>
<accession>A0ACC0H4V3</accession>
<protein>
    <submittedName>
        <fullName evidence="1">Uncharacterized protein</fullName>
    </submittedName>
</protein>
<keyword evidence="2" id="KW-1185">Reference proteome</keyword>
<comment type="caution">
    <text evidence="1">The sequence shown here is derived from an EMBL/GenBank/DDBJ whole genome shotgun (WGS) entry which is preliminary data.</text>
</comment>
<evidence type="ECO:0000313" key="2">
    <source>
        <dbReference type="Proteomes" id="UP001060215"/>
    </source>
</evidence>
<evidence type="ECO:0000313" key="1">
    <source>
        <dbReference type="EMBL" id="KAI8007954.1"/>
    </source>
</evidence>
<reference evidence="1 2" key="1">
    <citation type="journal article" date="2022" name="Plant J.">
        <title>Chromosome-level genome of Camellia lanceoleosa provides a valuable resource for understanding genome evolution and self-incompatibility.</title>
        <authorList>
            <person name="Gong W."/>
            <person name="Xiao S."/>
            <person name="Wang L."/>
            <person name="Liao Z."/>
            <person name="Chang Y."/>
            <person name="Mo W."/>
            <person name="Hu G."/>
            <person name="Li W."/>
            <person name="Zhao G."/>
            <person name="Zhu H."/>
            <person name="Hu X."/>
            <person name="Ji K."/>
            <person name="Xiang X."/>
            <person name="Song Q."/>
            <person name="Yuan D."/>
            <person name="Jin S."/>
            <person name="Zhang L."/>
        </authorList>
    </citation>
    <scope>NUCLEOTIDE SEQUENCE [LARGE SCALE GENOMIC DNA]</scope>
    <source>
        <strain evidence="1">SQ_2022a</strain>
    </source>
</reference>
<organism evidence="1 2">
    <name type="scientific">Camellia lanceoleosa</name>
    <dbReference type="NCBI Taxonomy" id="1840588"/>
    <lineage>
        <taxon>Eukaryota</taxon>
        <taxon>Viridiplantae</taxon>
        <taxon>Streptophyta</taxon>
        <taxon>Embryophyta</taxon>
        <taxon>Tracheophyta</taxon>
        <taxon>Spermatophyta</taxon>
        <taxon>Magnoliopsida</taxon>
        <taxon>eudicotyledons</taxon>
        <taxon>Gunneridae</taxon>
        <taxon>Pentapetalae</taxon>
        <taxon>asterids</taxon>
        <taxon>Ericales</taxon>
        <taxon>Theaceae</taxon>
        <taxon>Camellia</taxon>
    </lineage>
</organism>
<dbReference type="EMBL" id="CM045764">
    <property type="protein sequence ID" value="KAI8007954.1"/>
    <property type="molecule type" value="Genomic_DNA"/>
</dbReference>